<dbReference type="InterPro" id="IPR001709">
    <property type="entry name" value="Flavoprot_Pyr_Nucl_cyt_Rdtase"/>
</dbReference>
<proteinExistence type="predicted"/>
<dbReference type="OrthoDB" id="9796486at2"/>
<dbReference type="PANTHER" id="PTHR42815:SF2">
    <property type="entry name" value="FAD-BINDING, PUTATIVE (AFU_ORTHOLOGUE AFUA_6G07600)-RELATED"/>
    <property type="match status" value="1"/>
</dbReference>
<protein>
    <submittedName>
        <fullName evidence="2">Uncharacterized protein</fullName>
    </submittedName>
</protein>
<dbReference type="PROSITE" id="PS00197">
    <property type="entry name" value="2FE2S_FER_1"/>
    <property type="match status" value="1"/>
</dbReference>
<reference evidence="2" key="1">
    <citation type="submission" date="2018-11" db="EMBL/GenBank/DDBJ databases">
        <authorList>
            <consortium name="Genoscope - CEA"/>
            <person name="William W."/>
        </authorList>
    </citation>
    <scope>NUCLEOTIDE SEQUENCE [LARGE SCALE GENOMIC DNA]</scope>
    <source>
        <strain evidence="2">T9AD</strain>
    </source>
</reference>
<dbReference type="PRINTS" id="PR00410">
    <property type="entry name" value="PHEHYDRXLASE"/>
</dbReference>
<evidence type="ECO:0000313" key="2">
    <source>
        <dbReference type="EMBL" id="VDN66417.1"/>
    </source>
</evidence>
<gene>
    <name evidence="2" type="ORF">POT9AD_5442</name>
</gene>
<dbReference type="InterPro" id="IPR011576">
    <property type="entry name" value="Pyridox_Oxase_N"/>
</dbReference>
<dbReference type="EMBL" id="LR130779">
    <property type="protein sequence ID" value="VDN66417.1"/>
    <property type="molecule type" value="Genomic_DNA"/>
</dbReference>
<dbReference type="PANTHER" id="PTHR42815">
    <property type="entry name" value="FAD-BINDING, PUTATIVE (AFU_ORTHOLOGUE AFUA_6G07600)-RELATED"/>
    <property type="match status" value="1"/>
</dbReference>
<dbReference type="InterPro" id="IPR006058">
    <property type="entry name" value="2Fe2S_fd_BS"/>
</dbReference>
<dbReference type="Gene3D" id="2.30.110.10">
    <property type="entry name" value="Electron Transport, Fmn-binding Protein, Chain A"/>
    <property type="match status" value="1"/>
</dbReference>
<feature type="compositionally biased region" description="Low complexity" evidence="1">
    <location>
        <begin position="577"/>
        <end position="592"/>
    </location>
</feature>
<evidence type="ECO:0000256" key="1">
    <source>
        <dbReference type="SAM" id="MobiDB-lite"/>
    </source>
</evidence>
<dbReference type="SUPFAM" id="SSF50475">
    <property type="entry name" value="FMN-binding split barrel"/>
    <property type="match status" value="1"/>
</dbReference>
<dbReference type="InterPro" id="IPR036010">
    <property type="entry name" value="2Fe-2S_ferredoxin-like_sf"/>
</dbReference>
<dbReference type="InterPro" id="IPR001433">
    <property type="entry name" value="OxRdtase_FAD/NAD-bd"/>
</dbReference>
<dbReference type="Pfam" id="PF00175">
    <property type="entry name" value="NAD_binding_1"/>
    <property type="match status" value="1"/>
</dbReference>
<dbReference type="GO" id="GO:0016491">
    <property type="term" value="F:oxidoreductase activity"/>
    <property type="evidence" value="ECO:0007669"/>
    <property type="project" value="InterPro"/>
</dbReference>
<dbReference type="InterPro" id="IPR017927">
    <property type="entry name" value="FAD-bd_FR_type"/>
</dbReference>
<dbReference type="InterPro" id="IPR012349">
    <property type="entry name" value="Split_barrel_FMN-bd"/>
</dbReference>
<feature type="region of interest" description="Disordered" evidence="1">
    <location>
        <begin position="569"/>
        <end position="592"/>
    </location>
</feature>
<dbReference type="Pfam" id="PF00111">
    <property type="entry name" value="Fer2"/>
    <property type="match status" value="1"/>
</dbReference>
<accession>A0A653BCN8</accession>
<dbReference type="InterPro" id="IPR039261">
    <property type="entry name" value="FNR_nucleotide-bd"/>
</dbReference>
<dbReference type="AlphaFoldDB" id="A0A653BCN8"/>
<dbReference type="SUPFAM" id="SSF54292">
    <property type="entry name" value="2Fe-2S ferredoxin-like"/>
    <property type="match status" value="1"/>
</dbReference>
<dbReference type="PROSITE" id="PS51384">
    <property type="entry name" value="FAD_FR"/>
    <property type="match status" value="1"/>
</dbReference>
<dbReference type="InterPro" id="IPR012675">
    <property type="entry name" value="Beta-grasp_dom_sf"/>
</dbReference>
<dbReference type="Pfam" id="PF00970">
    <property type="entry name" value="FAD_binding_6"/>
    <property type="match status" value="1"/>
</dbReference>
<dbReference type="CDD" id="cd00207">
    <property type="entry name" value="fer2"/>
    <property type="match status" value="1"/>
</dbReference>
<dbReference type="PRINTS" id="PR00371">
    <property type="entry name" value="FPNCR"/>
</dbReference>
<dbReference type="CDD" id="cd06184">
    <property type="entry name" value="flavohem_like_fad_nad_binding"/>
    <property type="match status" value="1"/>
</dbReference>
<dbReference type="SUPFAM" id="SSF63380">
    <property type="entry name" value="Riboflavin synthase domain-like"/>
    <property type="match status" value="1"/>
</dbReference>
<dbReference type="GO" id="GO:0051537">
    <property type="term" value="F:2 iron, 2 sulfur cluster binding"/>
    <property type="evidence" value="ECO:0007669"/>
    <property type="project" value="InterPro"/>
</dbReference>
<dbReference type="SUPFAM" id="SSF52343">
    <property type="entry name" value="Ferredoxin reductase-like, C-terminal NADP-linked domain"/>
    <property type="match status" value="1"/>
</dbReference>
<name>A0A653BCN8_ECTOL</name>
<dbReference type="PROSITE" id="PS51085">
    <property type="entry name" value="2FE2S_FER_2"/>
    <property type="match status" value="1"/>
</dbReference>
<dbReference type="InterPro" id="IPR001041">
    <property type="entry name" value="2Fe-2S_ferredoxin-type"/>
</dbReference>
<sequence length="681" mass="74969">MQQLPSHRHSPWHAGERQLQEKVGVAERMEVLGQKVIRDYMPDQHREFYHQLPFMIAAAVDGSGQPWATLIEGEEGFVTSPDPRSLSFDLDAMALDPLDPATSGLAAGEAIGLLGIELHTRRRNRINGHIQRASAQRLEIGVEHSFGNCPQYIQLRHYQRVPEGRASERLDAHELDARSAAMIASADTFFVASYVEHDDGRRSVDVSHRGGRAGFVRVQGNRLTIPDYAGNLHFNTLGNLSVNPRAGLLFVDFSSGDVLQLAGRAEIILDSPLIRLFEGAERLWTFDVEQVVLRPATASLRWAFEAYAPTSLMTGTWAQADARLREREQRNAWQRWRVSSVQQESADIRSLVLAPELGDAPRFAAGQHLPIRITRADGQQLLRTYSLSSAPSDAHLRISVKAQGQVSRHLHEQVRVGDLLDVRPPLGSFTLDSDSPRPVVLIGAGVGITPLLSMLREQVALGQGKRIHFFQGARCLRDLPFQAELRELQQRGKGLLHVHRALSAPEADAELGRDYEQQGRIDLQQIKHALSFDDYDFYLCGPAAFTQTIYDGLRDLNVADERIHAEAFGPSTLTRRQAGGASEPAQPPAASEPVPVYFTASAKEARWTPGSGSLLELAESRGLTPEFSCRGGSCGTCKTRLVSGAVHYPNPPAQLPEGDSVLICCAVPAASEERQSLVLDL</sequence>
<dbReference type="InterPro" id="IPR017938">
    <property type="entry name" value="Riboflavin_synthase-like_b-brl"/>
</dbReference>
<dbReference type="Gene3D" id="3.10.20.30">
    <property type="match status" value="1"/>
</dbReference>
<dbReference type="Gene3D" id="3.40.50.80">
    <property type="entry name" value="Nucleotide-binding domain of ferredoxin-NADP reductase (FNR) module"/>
    <property type="match status" value="1"/>
</dbReference>
<dbReference type="InterPro" id="IPR008333">
    <property type="entry name" value="Cbr1-like_FAD-bd_dom"/>
</dbReference>
<dbReference type="Gene3D" id="2.40.30.10">
    <property type="entry name" value="Translation factors"/>
    <property type="match status" value="1"/>
</dbReference>
<dbReference type="Pfam" id="PF01243">
    <property type="entry name" value="PNPOx_N"/>
    <property type="match status" value="1"/>
</dbReference>
<organism evidence="2">
    <name type="scientific">Ectopseudomonas oleovorans</name>
    <name type="common">Pseudomonas oleovorans</name>
    <dbReference type="NCBI Taxonomy" id="301"/>
    <lineage>
        <taxon>Bacteria</taxon>
        <taxon>Pseudomonadati</taxon>
        <taxon>Pseudomonadota</taxon>
        <taxon>Gammaproteobacteria</taxon>
        <taxon>Pseudomonadales</taxon>
        <taxon>Pseudomonadaceae</taxon>
        <taxon>Ectopseudomonas</taxon>
    </lineage>
</organism>